<comment type="caution">
    <text evidence="5">The sequence shown here is derived from an EMBL/GenBank/DDBJ whole genome shotgun (WGS) entry which is preliminary data.</text>
</comment>
<evidence type="ECO:0000256" key="1">
    <source>
        <dbReference type="ARBA" id="ARBA00022645"/>
    </source>
</evidence>
<name>A0A8S1KE21_9CILI</name>
<dbReference type="GO" id="GO:0006508">
    <property type="term" value="P:proteolysis"/>
    <property type="evidence" value="ECO:0007669"/>
    <property type="project" value="UniProtKB-KW"/>
</dbReference>
<evidence type="ECO:0000256" key="4">
    <source>
        <dbReference type="ARBA" id="ARBA00023180"/>
    </source>
</evidence>
<keyword evidence="3" id="KW-0378">Hydrolase</keyword>
<keyword evidence="1" id="KW-0121">Carboxypeptidase</keyword>
<reference evidence="5" key="1">
    <citation type="submission" date="2021-01" db="EMBL/GenBank/DDBJ databases">
        <authorList>
            <consortium name="Genoscope - CEA"/>
            <person name="William W."/>
        </authorList>
    </citation>
    <scope>NUCLEOTIDE SEQUENCE</scope>
</reference>
<protein>
    <recommendedName>
        <fullName evidence="7">Serine carboxypeptidase</fullName>
    </recommendedName>
</protein>
<dbReference type="GO" id="GO:0004185">
    <property type="term" value="F:serine-type carboxypeptidase activity"/>
    <property type="evidence" value="ECO:0007669"/>
    <property type="project" value="InterPro"/>
</dbReference>
<dbReference type="EMBL" id="CAJJDN010000003">
    <property type="protein sequence ID" value="CAD8049114.1"/>
    <property type="molecule type" value="Genomic_DNA"/>
</dbReference>
<accession>A0A8S1KE21</accession>
<evidence type="ECO:0008006" key="7">
    <source>
        <dbReference type="Google" id="ProtNLM"/>
    </source>
</evidence>
<evidence type="ECO:0000256" key="3">
    <source>
        <dbReference type="ARBA" id="ARBA00022801"/>
    </source>
</evidence>
<sequence length="421" mass="48593">MFFYFIICFTYAAITKKSLKDLYSKYLEIDFEVESGSATGLLKEQNNMFYQLLYQKGFDEKTIKTDNILLIWLQGGPGCSSQSAFYELIGPFHIVKSDADFIIEKKNNSWNDFASILFIDQPFGTGFSQGDILINSTLKASAYFVEFMVEFFKVHPEFGQAQTYLTGFSYSGHFVPFFSNCLLASDIKFNYKGIIIGNGLQSVINQISSISSYLYINGYLSQEQKQISQKKENQIQSMILKYQEKQAGAAFTQYSKDLEKLTKTDLSNILLKHYAKRSNDWISFINKYKDKFGIQNNITEVCNQQVKQQMESDFSFDLTKQIQELLQKGTILFYDGQMDASINHAGTLSWISSLQSEYIHQWKSEKKSIFKFEGRTVGNLKKTQKFTSVIIYNAGHTATFDQPQIIYQMMKHHLNNDYNWS</sequence>
<dbReference type="OrthoDB" id="443318at2759"/>
<dbReference type="InterPro" id="IPR001563">
    <property type="entry name" value="Peptidase_S10"/>
</dbReference>
<dbReference type="PANTHER" id="PTHR11802:SF113">
    <property type="entry name" value="SERINE CARBOXYPEPTIDASE CTSA-4.1"/>
    <property type="match status" value="1"/>
</dbReference>
<keyword evidence="2" id="KW-0645">Protease</keyword>
<organism evidence="5 6">
    <name type="scientific">Paramecium sonneborni</name>
    <dbReference type="NCBI Taxonomy" id="65129"/>
    <lineage>
        <taxon>Eukaryota</taxon>
        <taxon>Sar</taxon>
        <taxon>Alveolata</taxon>
        <taxon>Ciliophora</taxon>
        <taxon>Intramacronucleata</taxon>
        <taxon>Oligohymenophorea</taxon>
        <taxon>Peniculida</taxon>
        <taxon>Parameciidae</taxon>
        <taxon>Paramecium</taxon>
    </lineage>
</organism>
<evidence type="ECO:0000313" key="6">
    <source>
        <dbReference type="Proteomes" id="UP000692954"/>
    </source>
</evidence>
<keyword evidence="4" id="KW-0325">Glycoprotein</keyword>
<dbReference type="Pfam" id="PF00450">
    <property type="entry name" value="Peptidase_S10"/>
    <property type="match status" value="1"/>
</dbReference>
<gene>
    <name evidence="5" type="ORF">PSON_ATCC_30995.1.T0030576</name>
</gene>
<evidence type="ECO:0000256" key="2">
    <source>
        <dbReference type="ARBA" id="ARBA00022670"/>
    </source>
</evidence>
<keyword evidence="6" id="KW-1185">Reference proteome</keyword>
<dbReference type="Proteomes" id="UP000692954">
    <property type="component" value="Unassembled WGS sequence"/>
</dbReference>
<dbReference type="AlphaFoldDB" id="A0A8S1KE21"/>
<proteinExistence type="predicted"/>
<dbReference type="PANTHER" id="PTHR11802">
    <property type="entry name" value="SERINE PROTEASE FAMILY S10 SERINE CARBOXYPEPTIDASE"/>
    <property type="match status" value="1"/>
</dbReference>
<evidence type="ECO:0000313" key="5">
    <source>
        <dbReference type="EMBL" id="CAD8049114.1"/>
    </source>
</evidence>